<keyword evidence="2" id="KW-0805">Transcription regulation</keyword>
<evidence type="ECO:0000256" key="3">
    <source>
        <dbReference type="ARBA" id="ARBA00023125"/>
    </source>
</evidence>
<organism evidence="7 8">
    <name type="scientific">Pseudogulbenkiania subflava DSM 22618</name>
    <dbReference type="NCBI Taxonomy" id="1123014"/>
    <lineage>
        <taxon>Bacteria</taxon>
        <taxon>Pseudomonadati</taxon>
        <taxon>Pseudomonadota</taxon>
        <taxon>Betaproteobacteria</taxon>
        <taxon>Neisseriales</taxon>
        <taxon>Chromobacteriaceae</taxon>
        <taxon>Pseudogulbenkiania</taxon>
    </lineage>
</organism>
<dbReference type="InterPro" id="IPR036271">
    <property type="entry name" value="Tet_transcr_reg_TetR-rel_C_sf"/>
</dbReference>
<dbReference type="AlphaFoldDB" id="A0A1Y6CHZ0"/>
<dbReference type="SUPFAM" id="SSF46689">
    <property type="entry name" value="Homeodomain-like"/>
    <property type="match status" value="1"/>
</dbReference>
<evidence type="ECO:0000259" key="6">
    <source>
        <dbReference type="PROSITE" id="PS50977"/>
    </source>
</evidence>
<keyword evidence="4" id="KW-0804">Transcription</keyword>
<sequence>MARRTREEAEQTRCRILDTAEALFSTHGVSRTTLATIASAAGLTRGAVYWHFEDKLDLYRAMLGRIIPNFDTHLDELKAGAAHNPAAALWRFSNSLLRSVTLDARLQRVLQVIFLRTEHVDELAPVQNECIAKMREAHSTLTQILLAAQARGQLQPQVQPVMAAQSLQALHDGLLRIWLADSQRFDLARDTPALLSSLYAGLFKPEVLEQLPPHP</sequence>
<dbReference type="SUPFAM" id="SSF48498">
    <property type="entry name" value="Tetracyclin repressor-like, C-terminal domain"/>
    <property type="match status" value="1"/>
</dbReference>
<dbReference type="PANTHER" id="PTHR30055:SF240">
    <property type="entry name" value="HTH-TYPE TRANSCRIPTIONAL REGULATOR ACRR"/>
    <property type="match status" value="1"/>
</dbReference>
<gene>
    <name evidence="7" type="ORF">SAMN02745746_03981</name>
</gene>
<keyword evidence="3 5" id="KW-0238">DNA-binding</keyword>
<dbReference type="Proteomes" id="UP000192920">
    <property type="component" value="Unassembled WGS sequence"/>
</dbReference>
<evidence type="ECO:0000256" key="1">
    <source>
        <dbReference type="ARBA" id="ARBA00022491"/>
    </source>
</evidence>
<dbReference type="GO" id="GO:0000976">
    <property type="term" value="F:transcription cis-regulatory region binding"/>
    <property type="evidence" value="ECO:0007669"/>
    <property type="project" value="TreeGrafter"/>
</dbReference>
<dbReference type="InterPro" id="IPR001647">
    <property type="entry name" value="HTH_TetR"/>
</dbReference>
<dbReference type="PROSITE" id="PS50977">
    <property type="entry name" value="HTH_TETR_2"/>
    <property type="match status" value="1"/>
</dbReference>
<dbReference type="GO" id="GO:0003700">
    <property type="term" value="F:DNA-binding transcription factor activity"/>
    <property type="evidence" value="ECO:0007669"/>
    <property type="project" value="TreeGrafter"/>
</dbReference>
<evidence type="ECO:0000313" key="7">
    <source>
        <dbReference type="EMBL" id="SMF55896.1"/>
    </source>
</evidence>
<accession>A0A1Y6CHZ0</accession>
<dbReference type="PRINTS" id="PR00455">
    <property type="entry name" value="HTHTETR"/>
</dbReference>
<dbReference type="PANTHER" id="PTHR30055">
    <property type="entry name" value="HTH-TYPE TRANSCRIPTIONAL REGULATOR RUTR"/>
    <property type="match status" value="1"/>
</dbReference>
<feature type="domain" description="HTH tetR-type" evidence="6">
    <location>
        <begin position="10"/>
        <end position="70"/>
    </location>
</feature>
<protein>
    <submittedName>
        <fullName evidence="7">Transcriptional regulator, TetR family</fullName>
    </submittedName>
</protein>
<dbReference type="Gene3D" id="1.10.357.10">
    <property type="entry name" value="Tetracycline Repressor, domain 2"/>
    <property type="match status" value="1"/>
</dbReference>
<dbReference type="Pfam" id="PF00440">
    <property type="entry name" value="TetR_N"/>
    <property type="match status" value="1"/>
</dbReference>
<name>A0A1Y6CHZ0_9NEIS</name>
<proteinExistence type="predicted"/>
<evidence type="ECO:0000256" key="2">
    <source>
        <dbReference type="ARBA" id="ARBA00023015"/>
    </source>
</evidence>
<evidence type="ECO:0000313" key="8">
    <source>
        <dbReference type="Proteomes" id="UP000192920"/>
    </source>
</evidence>
<keyword evidence="8" id="KW-1185">Reference proteome</keyword>
<dbReference type="PROSITE" id="PS01081">
    <property type="entry name" value="HTH_TETR_1"/>
    <property type="match status" value="1"/>
</dbReference>
<dbReference type="RefSeq" id="WP_085277926.1">
    <property type="nucleotide sequence ID" value="NZ_FXAG01000034.1"/>
</dbReference>
<dbReference type="InterPro" id="IPR050109">
    <property type="entry name" value="HTH-type_TetR-like_transc_reg"/>
</dbReference>
<reference evidence="8" key="1">
    <citation type="submission" date="2017-04" db="EMBL/GenBank/DDBJ databases">
        <authorList>
            <person name="Varghese N."/>
            <person name="Submissions S."/>
        </authorList>
    </citation>
    <scope>NUCLEOTIDE SEQUENCE [LARGE SCALE GENOMIC DNA]</scope>
    <source>
        <strain evidence="8">DSM 22618</strain>
    </source>
</reference>
<dbReference type="EMBL" id="FXAG01000034">
    <property type="protein sequence ID" value="SMF55896.1"/>
    <property type="molecule type" value="Genomic_DNA"/>
</dbReference>
<evidence type="ECO:0000256" key="5">
    <source>
        <dbReference type="PROSITE-ProRule" id="PRU00335"/>
    </source>
</evidence>
<feature type="DNA-binding region" description="H-T-H motif" evidence="5">
    <location>
        <begin position="33"/>
        <end position="52"/>
    </location>
</feature>
<evidence type="ECO:0000256" key="4">
    <source>
        <dbReference type="ARBA" id="ARBA00023163"/>
    </source>
</evidence>
<dbReference type="InterPro" id="IPR023772">
    <property type="entry name" value="DNA-bd_HTH_TetR-type_CS"/>
</dbReference>
<dbReference type="InterPro" id="IPR013572">
    <property type="entry name" value="Tscrpt_reg_MAATS_C"/>
</dbReference>
<dbReference type="Pfam" id="PF08361">
    <property type="entry name" value="TetR_C_2"/>
    <property type="match status" value="1"/>
</dbReference>
<dbReference type="InterPro" id="IPR009057">
    <property type="entry name" value="Homeodomain-like_sf"/>
</dbReference>
<keyword evidence="1" id="KW-0678">Repressor</keyword>
<dbReference type="STRING" id="1123014.SAMN02745746_03981"/>